<feature type="domain" description="Formyl transferase C-terminal" evidence="6">
    <location>
        <begin position="193"/>
        <end position="297"/>
    </location>
</feature>
<feature type="domain" description="Formyl transferase N-terminal" evidence="5">
    <location>
        <begin position="2"/>
        <end position="168"/>
    </location>
</feature>
<evidence type="ECO:0000256" key="4">
    <source>
        <dbReference type="ARBA" id="ARBA00022917"/>
    </source>
</evidence>
<dbReference type="Pfam" id="PF02911">
    <property type="entry name" value="Formyl_trans_C"/>
    <property type="match status" value="1"/>
</dbReference>
<dbReference type="GO" id="GO:0004479">
    <property type="term" value="F:methionyl-tRNA formyltransferase activity"/>
    <property type="evidence" value="ECO:0007669"/>
    <property type="project" value="UniProtKB-EC"/>
</dbReference>
<evidence type="ECO:0000256" key="1">
    <source>
        <dbReference type="ARBA" id="ARBA00010699"/>
    </source>
</evidence>
<dbReference type="InterPro" id="IPR044135">
    <property type="entry name" value="Met-tRNA-FMT_C"/>
</dbReference>
<dbReference type="CDD" id="cd08704">
    <property type="entry name" value="Met_tRNA_FMT_C"/>
    <property type="match status" value="1"/>
</dbReference>
<dbReference type="InterPro" id="IPR005793">
    <property type="entry name" value="Formyl_trans_C"/>
</dbReference>
<keyword evidence="4" id="KW-0648">Protein biosynthesis</keyword>
<name>A0A6J6DSP8_9ZZZZ</name>
<dbReference type="CDD" id="cd08646">
    <property type="entry name" value="FMT_core_Met-tRNA-FMT_N"/>
    <property type="match status" value="1"/>
</dbReference>
<dbReference type="SUPFAM" id="SSF50486">
    <property type="entry name" value="FMT C-terminal domain-like"/>
    <property type="match status" value="1"/>
</dbReference>
<evidence type="ECO:0000256" key="2">
    <source>
        <dbReference type="ARBA" id="ARBA00012261"/>
    </source>
</evidence>
<dbReference type="SUPFAM" id="SSF53328">
    <property type="entry name" value="Formyltransferase"/>
    <property type="match status" value="1"/>
</dbReference>
<reference evidence="8" key="1">
    <citation type="submission" date="2020-05" db="EMBL/GenBank/DDBJ databases">
        <authorList>
            <person name="Chiriac C."/>
            <person name="Salcher M."/>
            <person name="Ghai R."/>
            <person name="Kavagutti S V."/>
        </authorList>
    </citation>
    <scope>NUCLEOTIDE SEQUENCE</scope>
</reference>
<evidence type="ECO:0000259" key="6">
    <source>
        <dbReference type="Pfam" id="PF02911"/>
    </source>
</evidence>
<dbReference type="Pfam" id="PF00551">
    <property type="entry name" value="Formyl_trans_N"/>
    <property type="match status" value="1"/>
</dbReference>
<dbReference type="GO" id="GO:0005829">
    <property type="term" value="C:cytosol"/>
    <property type="evidence" value="ECO:0007669"/>
    <property type="project" value="TreeGrafter"/>
</dbReference>
<dbReference type="AlphaFoldDB" id="A0A6J6DSP8"/>
<dbReference type="HAMAP" id="MF_00182">
    <property type="entry name" value="Formyl_trans"/>
    <property type="match status" value="1"/>
</dbReference>
<dbReference type="Gene3D" id="3.40.50.12230">
    <property type="match status" value="1"/>
</dbReference>
<evidence type="ECO:0000259" key="5">
    <source>
        <dbReference type="Pfam" id="PF00551"/>
    </source>
</evidence>
<dbReference type="InterPro" id="IPR002376">
    <property type="entry name" value="Formyl_transf_N"/>
</dbReference>
<protein>
    <recommendedName>
        <fullName evidence="2">methionyl-tRNA formyltransferase</fullName>
        <ecNumber evidence="2">2.1.2.9</ecNumber>
    </recommendedName>
</protein>
<dbReference type="EMBL" id="CAEZST010000001">
    <property type="protein sequence ID" value="CAB4539189.1"/>
    <property type="molecule type" value="Genomic_DNA"/>
</dbReference>
<gene>
    <name evidence="7" type="ORF">UFOPK1503_00121</name>
    <name evidence="8" type="ORF">UFOPK1693_00357</name>
</gene>
<dbReference type="EC" id="2.1.2.9" evidence="2"/>
<sequence length="303" mass="32980">MKLIFAGTPKAGRIVLEKLIKSHEISLVITRPDAPTGRKRELVASDVAQFAQKHGLPVLKTNKLTSEQIEQIRVCDAELAVVVAFGAIIPRPALDILPWWNLHFSILPKWRGASPLQHSLIYQEGQGVTVFELDDGLDTGPIVSSKEIKLPVDAPAGELLVSLAALGGDLLLENLGAKYQLTPQRGEATHAPRINRADVRIDFNLSAAELQRRVYAFNPEPMSWCKAEHLDLRILAAKALGDVDWDALGNHGAIPGQLLLESSKVIVACGGGTRLELLEVQPAGGKRMSAKEWVRGFKGARLD</sequence>
<dbReference type="InterPro" id="IPR041711">
    <property type="entry name" value="Met-tRNA-FMT_N"/>
</dbReference>
<dbReference type="EMBL" id="CAEZTO010000002">
    <property type="protein sequence ID" value="CAB4565925.1"/>
    <property type="molecule type" value="Genomic_DNA"/>
</dbReference>
<proteinExistence type="inferred from homology"/>
<organism evidence="8">
    <name type="scientific">freshwater metagenome</name>
    <dbReference type="NCBI Taxonomy" id="449393"/>
    <lineage>
        <taxon>unclassified sequences</taxon>
        <taxon>metagenomes</taxon>
        <taxon>ecological metagenomes</taxon>
    </lineage>
</organism>
<dbReference type="InterPro" id="IPR011034">
    <property type="entry name" value="Formyl_transferase-like_C_sf"/>
</dbReference>
<accession>A0A6J6DSP8</accession>
<dbReference type="InterPro" id="IPR005794">
    <property type="entry name" value="Fmt"/>
</dbReference>
<evidence type="ECO:0000313" key="8">
    <source>
        <dbReference type="EMBL" id="CAB4565925.1"/>
    </source>
</evidence>
<evidence type="ECO:0000256" key="3">
    <source>
        <dbReference type="ARBA" id="ARBA00022679"/>
    </source>
</evidence>
<comment type="similarity">
    <text evidence="1">Belongs to the Fmt family.</text>
</comment>
<dbReference type="PANTHER" id="PTHR11138:SF5">
    <property type="entry name" value="METHIONYL-TRNA FORMYLTRANSFERASE, MITOCHONDRIAL"/>
    <property type="match status" value="1"/>
</dbReference>
<dbReference type="PANTHER" id="PTHR11138">
    <property type="entry name" value="METHIONYL-TRNA FORMYLTRANSFERASE"/>
    <property type="match status" value="1"/>
</dbReference>
<dbReference type="InterPro" id="IPR036477">
    <property type="entry name" value="Formyl_transf_N_sf"/>
</dbReference>
<keyword evidence="3" id="KW-0808">Transferase</keyword>
<evidence type="ECO:0000313" key="7">
    <source>
        <dbReference type="EMBL" id="CAB4539189.1"/>
    </source>
</evidence>